<feature type="compositionally biased region" description="Basic and acidic residues" evidence="1">
    <location>
        <begin position="18"/>
        <end position="31"/>
    </location>
</feature>
<feature type="compositionally biased region" description="Polar residues" evidence="1">
    <location>
        <begin position="32"/>
        <end position="42"/>
    </location>
</feature>
<evidence type="ECO:0000313" key="2">
    <source>
        <dbReference type="EMBL" id="KAH9371434.1"/>
    </source>
</evidence>
<evidence type="ECO:0000256" key="1">
    <source>
        <dbReference type="SAM" id="MobiDB-lite"/>
    </source>
</evidence>
<sequence>MEGDHDQSTRSRINGGGRRMENGKKGSDNSKESVLNGHQSGKNAGAAEAQYQDCNEIKRWTKRGLARPSRSATTVCAAARSTCEAKTDYNLCVNAQQNIIVIRTTVDEGANR</sequence>
<keyword evidence="3" id="KW-1185">Reference proteome</keyword>
<name>A0A9J6G7L7_HAELO</name>
<accession>A0A9J6G7L7</accession>
<evidence type="ECO:0000313" key="3">
    <source>
        <dbReference type="Proteomes" id="UP000821853"/>
    </source>
</evidence>
<dbReference type="AlphaFoldDB" id="A0A9J6G7L7"/>
<dbReference type="EMBL" id="JABSTR010000005">
    <property type="protein sequence ID" value="KAH9371434.1"/>
    <property type="molecule type" value="Genomic_DNA"/>
</dbReference>
<dbReference type="Proteomes" id="UP000821853">
    <property type="component" value="Chromosome 3"/>
</dbReference>
<protein>
    <submittedName>
        <fullName evidence="2">Uncharacterized protein</fullName>
    </submittedName>
</protein>
<proteinExistence type="predicted"/>
<dbReference type="VEuPathDB" id="VectorBase:HLOH_049579"/>
<reference evidence="2 3" key="1">
    <citation type="journal article" date="2020" name="Cell">
        <title>Large-Scale Comparative Analyses of Tick Genomes Elucidate Their Genetic Diversity and Vector Capacities.</title>
        <authorList>
            <consortium name="Tick Genome and Microbiome Consortium (TIGMIC)"/>
            <person name="Jia N."/>
            <person name="Wang J."/>
            <person name="Shi W."/>
            <person name="Du L."/>
            <person name="Sun Y."/>
            <person name="Zhan W."/>
            <person name="Jiang J.F."/>
            <person name="Wang Q."/>
            <person name="Zhang B."/>
            <person name="Ji P."/>
            <person name="Bell-Sakyi L."/>
            <person name="Cui X.M."/>
            <person name="Yuan T.T."/>
            <person name="Jiang B.G."/>
            <person name="Yang W.F."/>
            <person name="Lam T.T."/>
            <person name="Chang Q.C."/>
            <person name="Ding S.J."/>
            <person name="Wang X.J."/>
            <person name="Zhu J.G."/>
            <person name="Ruan X.D."/>
            <person name="Zhao L."/>
            <person name="Wei J.T."/>
            <person name="Ye R.Z."/>
            <person name="Que T.C."/>
            <person name="Du C.H."/>
            <person name="Zhou Y.H."/>
            <person name="Cheng J.X."/>
            <person name="Dai P.F."/>
            <person name="Guo W.B."/>
            <person name="Han X.H."/>
            <person name="Huang E.J."/>
            <person name="Li L.F."/>
            <person name="Wei W."/>
            <person name="Gao Y.C."/>
            <person name="Liu J.Z."/>
            <person name="Shao H.Z."/>
            <person name="Wang X."/>
            <person name="Wang C.C."/>
            <person name="Yang T.C."/>
            <person name="Huo Q.B."/>
            <person name="Li W."/>
            <person name="Chen H.Y."/>
            <person name="Chen S.E."/>
            <person name="Zhou L.G."/>
            <person name="Ni X.B."/>
            <person name="Tian J.H."/>
            <person name="Sheng Y."/>
            <person name="Liu T."/>
            <person name="Pan Y.S."/>
            <person name="Xia L.Y."/>
            <person name="Li J."/>
            <person name="Zhao F."/>
            <person name="Cao W.C."/>
        </authorList>
    </citation>
    <scope>NUCLEOTIDE SEQUENCE [LARGE SCALE GENOMIC DNA]</scope>
    <source>
        <strain evidence="2">HaeL-2018</strain>
    </source>
</reference>
<comment type="caution">
    <text evidence="2">The sequence shown here is derived from an EMBL/GenBank/DDBJ whole genome shotgun (WGS) entry which is preliminary data.</text>
</comment>
<feature type="region of interest" description="Disordered" evidence="1">
    <location>
        <begin position="1"/>
        <end position="50"/>
    </location>
</feature>
<gene>
    <name evidence="2" type="ORF">HPB48_003350</name>
</gene>
<organism evidence="2 3">
    <name type="scientific">Haemaphysalis longicornis</name>
    <name type="common">Bush tick</name>
    <dbReference type="NCBI Taxonomy" id="44386"/>
    <lineage>
        <taxon>Eukaryota</taxon>
        <taxon>Metazoa</taxon>
        <taxon>Ecdysozoa</taxon>
        <taxon>Arthropoda</taxon>
        <taxon>Chelicerata</taxon>
        <taxon>Arachnida</taxon>
        <taxon>Acari</taxon>
        <taxon>Parasitiformes</taxon>
        <taxon>Ixodida</taxon>
        <taxon>Ixodoidea</taxon>
        <taxon>Ixodidae</taxon>
        <taxon>Haemaphysalinae</taxon>
        <taxon>Haemaphysalis</taxon>
    </lineage>
</organism>